<dbReference type="InterPro" id="IPR023335">
    <property type="entry name" value="ATP12_ortho_dom_sf"/>
</dbReference>
<gene>
    <name evidence="4" type="ORF">SAMN06265173_10778</name>
</gene>
<accession>A0A521CP77</accession>
<dbReference type="AlphaFoldDB" id="A0A521CP77"/>
<evidence type="ECO:0000256" key="3">
    <source>
        <dbReference type="ARBA" id="ARBA00023186"/>
    </source>
</evidence>
<dbReference type="SUPFAM" id="SSF160909">
    <property type="entry name" value="ATP12-like"/>
    <property type="match status" value="1"/>
</dbReference>
<evidence type="ECO:0000256" key="1">
    <source>
        <dbReference type="ARBA" id="ARBA00008231"/>
    </source>
</evidence>
<keyword evidence="5" id="KW-1185">Reference proteome</keyword>
<reference evidence="4 5" key="1">
    <citation type="submission" date="2017-05" db="EMBL/GenBank/DDBJ databases">
        <authorList>
            <person name="Varghese N."/>
            <person name="Submissions S."/>
        </authorList>
    </citation>
    <scope>NUCLEOTIDE SEQUENCE [LARGE SCALE GENOMIC DNA]</scope>
    <source>
        <strain evidence="4 5">DSM 29506</strain>
    </source>
</reference>
<dbReference type="InterPro" id="IPR042272">
    <property type="entry name" value="ATP12_ATP_synth-F1-assembly_N"/>
</dbReference>
<evidence type="ECO:0000313" key="4">
    <source>
        <dbReference type="EMBL" id="SMO61257.1"/>
    </source>
</evidence>
<dbReference type="Pfam" id="PF07542">
    <property type="entry name" value="ATP12"/>
    <property type="match status" value="1"/>
</dbReference>
<proteinExistence type="inferred from homology"/>
<dbReference type="Proteomes" id="UP000316030">
    <property type="component" value="Unassembled WGS sequence"/>
</dbReference>
<keyword evidence="2" id="KW-0809">Transit peptide</keyword>
<keyword evidence="3" id="KW-0143">Chaperone</keyword>
<dbReference type="OrthoDB" id="9797825at2"/>
<evidence type="ECO:0000256" key="2">
    <source>
        <dbReference type="ARBA" id="ARBA00022946"/>
    </source>
</evidence>
<dbReference type="EMBL" id="FXTO01000007">
    <property type="protein sequence ID" value="SMO61257.1"/>
    <property type="molecule type" value="Genomic_DNA"/>
</dbReference>
<dbReference type="RefSeq" id="WP_142492861.1">
    <property type="nucleotide sequence ID" value="NZ_FXTO01000007.1"/>
</dbReference>
<comment type="similarity">
    <text evidence="1">Belongs to the ATP12 family.</text>
</comment>
<dbReference type="PANTHER" id="PTHR21013:SF10">
    <property type="entry name" value="ATP SYNTHASE MITOCHONDRIAL F1 COMPLEX ASSEMBLY FACTOR 2"/>
    <property type="match status" value="1"/>
</dbReference>
<name>A0A521CP77_9RHOB</name>
<dbReference type="InterPro" id="IPR011419">
    <property type="entry name" value="ATP12_ATP_synth-F1-assembly"/>
</dbReference>
<dbReference type="PANTHER" id="PTHR21013">
    <property type="entry name" value="ATP SYNTHASE MITOCHONDRIAL F1 COMPLEX ASSEMBLY FACTOR 2/ATP12 PROTEIN, MITOCHONDRIAL PRECURSOR"/>
    <property type="match status" value="1"/>
</dbReference>
<dbReference type="GO" id="GO:0043461">
    <property type="term" value="P:proton-transporting ATP synthase complex assembly"/>
    <property type="evidence" value="ECO:0007669"/>
    <property type="project" value="InterPro"/>
</dbReference>
<dbReference type="Gene3D" id="3.30.2180.10">
    <property type="entry name" value="ATP12-like"/>
    <property type="match status" value="1"/>
</dbReference>
<evidence type="ECO:0000313" key="5">
    <source>
        <dbReference type="Proteomes" id="UP000316030"/>
    </source>
</evidence>
<dbReference type="Gene3D" id="1.10.3580.10">
    <property type="entry name" value="ATP12 ATPase"/>
    <property type="match status" value="1"/>
</dbReference>
<organism evidence="4 5">
    <name type="scientific">Thalassovita litoralis</name>
    <dbReference type="NCBI Taxonomy" id="1010611"/>
    <lineage>
        <taxon>Bacteria</taxon>
        <taxon>Pseudomonadati</taxon>
        <taxon>Pseudomonadota</taxon>
        <taxon>Alphaproteobacteria</taxon>
        <taxon>Rhodobacterales</taxon>
        <taxon>Roseobacteraceae</taxon>
        <taxon>Thalassovita</taxon>
    </lineage>
</organism>
<protein>
    <submittedName>
        <fullName evidence="4">Chaperone required for the assembly of the F1-ATPase</fullName>
    </submittedName>
</protein>
<sequence length="236" mass="25934">MSGWKAKRFWKETTVAEAEGGFTVLLDGRGVKTPAKTPLVVPTRALAEEIAQEWAAQEGEINPLIMPVTRGANAALDKVATQHDEVAALIADYGGTDLLCYRADNPEELIARQAALWNPLLDWAEQALDARLSVGQGVMYVAQDAATLERLHARVRAMTPFELAAFHDLVGLSGSLILGFAAVHDLRPIEDLWALSRVDETWQAEQWGEDEEAADAAEVKKQAFVQAKRFFDLCHV</sequence>